<dbReference type="Gene3D" id="3.90.320.10">
    <property type="match status" value="1"/>
</dbReference>
<sequence>MITPLDKLPDTLDGGTTALTATGRLARDLRVAHDARELAAGRISWETPDILSLWAWTRRSWAEYGAETPLPLLLAPFQEQALWERIIGESGKPGETELLQVSRIALEAKAAWRQMKRWRLPEEAYGAAGHEEARMFRAWAETFARLCETRHWIDPASALDTLIRAARAGKLRLGPQVILAGFEEFDPQQQALLDALNAAGVEWISWMPPLPSPDAPSAARVSLPDEEQELESAARWARALLERGDPGPIGIMLPDLAGRRPAVSRVFERVLCPEAGAGHRDAPRPFEFSLGQPLLESPPVRDAVLALGMARGQRPAQEFSRLLLSPYFAGGETESTARAGSDVSLRALGEPWLTLETAGRHLDVRLKERSSESPEDQRRRDRSTGYPGTLRFRTGLWRMAMALRKLPPSRTFSQWARTFVDWLEGLGWPGERAPNEEERQAVAALYGLLAEFADLGSVSGEQDLPGAWSRLRRMATMRLFQPTRPSAASNPAPIRIREISEMGLGFRHLWILGLHADAWPPAPRPLPFLPATLRRRLGIPLGRPESELSRARRVTQRMLAGANHVIASHARSDRDLSRAPSPLITALPEIDPGDIPRSRFPNTVGAFSRADSNHNDDDKEWLIDERGPALSRDEPMTGGARIWRDQAACPFRAFATHRLGAAGLDTPSVGLDYAMRGIMAHRALESIWRELRDSDRLALMTDDRLRAKVSESVERALLDAARRRPETFRGHRLRQLEAERLSSLIMAWLEGEKERPPFTVAAPERGRAVSLGGVPVSLRPDRLDHTKEGKHLLLDYKTGDVGIQSWFGERPREPQLPLYAILQECDGIGFAFVRRGKIGFEGIADTEGLAPGIETVRGTGTRAAGEFQDWDALREAWRGVLVSLARAFARGDAFVDPKPPIESCRNCDLPSLCRIHGKGDHRS</sequence>
<dbReference type="AlphaFoldDB" id="A0A451BKE1"/>
<dbReference type="EMBL" id="CAADHB010000024">
    <property type="protein sequence ID" value="VFK78751.1"/>
    <property type="molecule type" value="Genomic_DNA"/>
</dbReference>
<evidence type="ECO:0000259" key="2">
    <source>
        <dbReference type="Pfam" id="PF12705"/>
    </source>
</evidence>
<dbReference type="InterPro" id="IPR027417">
    <property type="entry name" value="P-loop_NTPase"/>
</dbReference>
<feature type="compositionally biased region" description="Basic and acidic residues" evidence="1">
    <location>
        <begin position="364"/>
        <end position="383"/>
    </location>
</feature>
<dbReference type="InterPro" id="IPR038726">
    <property type="entry name" value="PDDEXK_AddAB-type"/>
</dbReference>
<dbReference type="NCBIfam" id="TIGR03623">
    <property type="entry name" value="probable DNA repair protein"/>
    <property type="match status" value="1"/>
</dbReference>
<reference evidence="3" key="1">
    <citation type="submission" date="2019-02" db="EMBL/GenBank/DDBJ databases">
        <authorList>
            <person name="Gruber-Vodicka R. H."/>
            <person name="Seah K. B. B."/>
        </authorList>
    </citation>
    <scope>NUCLEOTIDE SEQUENCE</scope>
    <source>
        <strain evidence="3">BECK_S127</strain>
    </source>
</reference>
<dbReference type="InterPro" id="IPR019925">
    <property type="entry name" value="DNA_repair_protein_predicted"/>
</dbReference>
<gene>
    <name evidence="3" type="ORF">BECKSD772D_GA0070982_102411</name>
</gene>
<evidence type="ECO:0000256" key="1">
    <source>
        <dbReference type="SAM" id="MobiDB-lite"/>
    </source>
</evidence>
<dbReference type="InterPro" id="IPR011604">
    <property type="entry name" value="PDDEXK-like_dom_sf"/>
</dbReference>
<feature type="region of interest" description="Disordered" evidence="1">
    <location>
        <begin position="364"/>
        <end position="387"/>
    </location>
</feature>
<name>A0A451BKE1_9GAMM</name>
<feature type="domain" description="PD-(D/E)XK endonuclease-like" evidence="2">
    <location>
        <begin position="647"/>
        <end position="914"/>
    </location>
</feature>
<organism evidence="3">
    <name type="scientific">Candidatus Kentrum sp. SD</name>
    <dbReference type="NCBI Taxonomy" id="2126332"/>
    <lineage>
        <taxon>Bacteria</taxon>
        <taxon>Pseudomonadati</taxon>
        <taxon>Pseudomonadota</taxon>
        <taxon>Gammaproteobacteria</taxon>
        <taxon>Candidatus Kentrum</taxon>
    </lineage>
</organism>
<dbReference type="Pfam" id="PF12705">
    <property type="entry name" value="PDDEXK_1"/>
    <property type="match status" value="1"/>
</dbReference>
<proteinExistence type="predicted"/>
<dbReference type="SUPFAM" id="SSF52540">
    <property type="entry name" value="P-loop containing nucleoside triphosphate hydrolases"/>
    <property type="match status" value="1"/>
</dbReference>
<evidence type="ECO:0000313" key="3">
    <source>
        <dbReference type="EMBL" id="VFK78751.1"/>
    </source>
</evidence>
<protein>
    <submittedName>
        <fullName evidence="3">Probable DNA repair protein</fullName>
    </submittedName>
</protein>
<accession>A0A451BKE1</accession>